<gene>
    <name evidence="8" type="ORF">Lste_1850</name>
</gene>
<keyword evidence="9" id="KW-1185">Reference proteome</keyword>
<reference evidence="8 9" key="1">
    <citation type="submission" date="2015-11" db="EMBL/GenBank/DDBJ databases">
        <title>Genomic analysis of 38 Legionella species identifies large and diverse effector repertoires.</title>
        <authorList>
            <person name="Burstein D."/>
            <person name="Amaro F."/>
            <person name="Zusman T."/>
            <person name="Lifshitz Z."/>
            <person name="Cohen O."/>
            <person name="Gilbert J.A."/>
            <person name="Pupko T."/>
            <person name="Shuman H.A."/>
            <person name="Segal G."/>
        </authorList>
    </citation>
    <scope>NUCLEOTIDE SEQUENCE [LARGE SCALE GENOMIC DNA]</scope>
    <source>
        <strain evidence="8 9">IMVS3376</strain>
    </source>
</reference>
<evidence type="ECO:0000256" key="2">
    <source>
        <dbReference type="ARBA" id="ARBA00012587"/>
    </source>
</evidence>
<dbReference type="AlphaFoldDB" id="A0A0W0ZI90"/>
<protein>
    <recommendedName>
        <fullName evidence="2">peptidoglycan lytic exotransglycosylase</fullName>
        <ecNumber evidence="2">4.2.2.n1</ecNumber>
    </recommendedName>
    <alternativeName>
        <fullName evidence="5">Murein hydrolase A</fullName>
    </alternativeName>
</protein>
<sequence length="470" mass="52829">MSRKLIYIIIGISCLTFGAIGLALYNKAKVHETPLSLKKEVIKKTETVKKGTTKDNTPHKNADKIAHKSAKKIARRAKEVAHKDAEKIAQSAKVIAQHTKKTVIAKKSNRSTPPPHKVIAKSRNVALTKVSFDELPGWDTADVKKSLLAFQKSCETFLKQSPSHTISRTQHIKLKARDWHPACKAALALDSVSDDSAKEFFEKWFHPIEFAQKKPVHGLFTGYYMPKIKGNLTKSSKYNTPIYGMPKGKYSTSYTREQIDNGALKKKARVIAWIHSPAERLFLEIEGSGVIQLPDGENIYLGYAGENGAPYTSIAKVMINRGIMTRHNASKEAIIRYLEKHPEKAKTIIQKNKSFVFFEDLKEPMALGAQGMALTPGYSLAVDKKWIPLGAPLWLDTKRPDKKDQEKEKQFQRLMIAQDTGGAIRGFMRGDIYWGSGKLAAFLGEHMKNEGHYWLLLPKHMLNRLAKKSL</sequence>
<evidence type="ECO:0000256" key="1">
    <source>
        <dbReference type="ARBA" id="ARBA00001420"/>
    </source>
</evidence>
<feature type="transmembrane region" description="Helical" evidence="6">
    <location>
        <begin position="5"/>
        <end position="25"/>
    </location>
</feature>
<keyword evidence="6" id="KW-0812">Transmembrane</keyword>
<dbReference type="SUPFAM" id="SSF50685">
    <property type="entry name" value="Barwin-like endoglucanases"/>
    <property type="match status" value="1"/>
</dbReference>
<feature type="domain" description="Lytic transglycosylase MltA" evidence="7">
    <location>
        <begin position="227"/>
        <end position="359"/>
    </location>
</feature>
<dbReference type="InterPro" id="IPR026044">
    <property type="entry name" value="MltA"/>
</dbReference>
<keyword evidence="6" id="KW-0472">Membrane</keyword>
<dbReference type="Proteomes" id="UP000054926">
    <property type="component" value="Unassembled WGS sequence"/>
</dbReference>
<evidence type="ECO:0000313" key="9">
    <source>
        <dbReference type="Proteomes" id="UP000054926"/>
    </source>
</evidence>
<dbReference type="Pfam" id="PF06725">
    <property type="entry name" value="3D"/>
    <property type="match status" value="1"/>
</dbReference>
<keyword evidence="3" id="KW-0456">Lyase</keyword>
<dbReference type="CDD" id="cd14668">
    <property type="entry name" value="mlta_B"/>
    <property type="match status" value="1"/>
</dbReference>
<dbReference type="PATRIC" id="fig|947033.5.peg.1965"/>
<dbReference type="EMBL" id="LNYY01000019">
    <property type="protein sequence ID" value="KTD68692.1"/>
    <property type="molecule type" value="Genomic_DNA"/>
</dbReference>
<dbReference type="GO" id="GO:0071555">
    <property type="term" value="P:cell wall organization"/>
    <property type="evidence" value="ECO:0007669"/>
    <property type="project" value="UniProtKB-KW"/>
</dbReference>
<dbReference type="InterPro" id="IPR010611">
    <property type="entry name" value="3D_dom"/>
</dbReference>
<dbReference type="GO" id="GO:0009253">
    <property type="term" value="P:peptidoglycan catabolic process"/>
    <property type="evidence" value="ECO:0007669"/>
    <property type="project" value="TreeGrafter"/>
</dbReference>
<dbReference type="GO" id="GO:0004553">
    <property type="term" value="F:hydrolase activity, hydrolyzing O-glycosyl compounds"/>
    <property type="evidence" value="ECO:0007669"/>
    <property type="project" value="InterPro"/>
</dbReference>
<dbReference type="PANTHER" id="PTHR30124">
    <property type="entry name" value="MEMBRANE-BOUND LYTIC MUREIN TRANSGLYCOSYLASE A"/>
    <property type="match status" value="1"/>
</dbReference>
<dbReference type="CDD" id="cd14485">
    <property type="entry name" value="mltA_like_LT_A"/>
    <property type="match status" value="1"/>
</dbReference>
<dbReference type="SMART" id="SM00925">
    <property type="entry name" value="MltA"/>
    <property type="match status" value="1"/>
</dbReference>
<evidence type="ECO:0000256" key="3">
    <source>
        <dbReference type="ARBA" id="ARBA00023239"/>
    </source>
</evidence>
<dbReference type="Gene3D" id="2.40.240.50">
    <property type="entry name" value="Barwin-like endoglucanases"/>
    <property type="match status" value="1"/>
</dbReference>
<comment type="catalytic activity">
    <reaction evidence="1">
        <text>Exolytic cleavage of the (1-&gt;4)-beta-glycosidic linkage between N-acetylmuramic acid (MurNAc) and N-acetylglucosamine (GlcNAc) residues in peptidoglycan, from either the reducing or the non-reducing ends of the peptidoglycan chains, with concomitant formation of a 1,6-anhydrobond in the MurNAc residue.</text>
        <dbReference type="EC" id="4.2.2.n1"/>
    </reaction>
</comment>
<dbReference type="Gene3D" id="2.40.40.10">
    <property type="entry name" value="RlpA-like domain"/>
    <property type="match status" value="2"/>
</dbReference>
<dbReference type="GO" id="GO:0008933">
    <property type="term" value="F:peptidoglycan lytic transglycosylase activity"/>
    <property type="evidence" value="ECO:0007669"/>
    <property type="project" value="TreeGrafter"/>
</dbReference>
<dbReference type="InterPro" id="IPR005300">
    <property type="entry name" value="MltA_B"/>
</dbReference>
<comment type="caution">
    <text evidence="8">The sequence shown here is derived from an EMBL/GenBank/DDBJ whole genome shotgun (WGS) entry which is preliminary data.</text>
</comment>
<name>A0A0W0ZI90_9GAMM</name>
<evidence type="ECO:0000259" key="7">
    <source>
        <dbReference type="SMART" id="SM00925"/>
    </source>
</evidence>
<proteinExistence type="predicted"/>
<accession>A0A0W0ZI90</accession>
<dbReference type="InterPro" id="IPR036908">
    <property type="entry name" value="RlpA-like_sf"/>
</dbReference>
<organism evidence="8 9">
    <name type="scientific">Legionella steelei</name>
    <dbReference type="NCBI Taxonomy" id="947033"/>
    <lineage>
        <taxon>Bacteria</taxon>
        <taxon>Pseudomonadati</taxon>
        <taxon>Pseudomonadota</taxon>
        <taxon>Gammaproteobacteria</taxon>
        <taxon>Legionellales</taxon>
        <taxon>Legionellaceae</taxon>
        <taxon>Legionella</taxon>
    </lineage>
</organism>
<dbReference type="PANTHER" id="PTHR30124:SF0">
    <property type="entry name" value="MEMBRANE-BOUND LYTIC MUREIN TRANSGLYCOSYLASE A"/>
    <property type="match status" value="1"/>
</dbReference>
<evidence type="ECO:0000256" key="4">
    <source>
        <dbReference type="ARBA" id="ARBA00023316"/>
    </source>
</evidence>
<dbReference type="GO" id="GO:0019867">
    <property type="term" value="C:outer membrane"/>
    <property type="evidence" value="ECO:0007669"/>
    <property type="project" value="InterPro"/>
</dbReference>
<evidence type="ECO:0000256" key="6">
    <source>
        <dbReference type="SAM" id="Phobius"/>
    </source>
</evidence>
<dbReference type="RefSeq" id="WP_237760458.1">
    <property type="nucleotide sequence ID" value="NZ_DAIOMV010000006.1"/>
</dbReference>
<evidence type="ECO:0000313" key="8">
    <source>
        <dbReference type="EMBL" id="KTD68692.1"/>
    </source>
</evidence>
<keyword evidence="6" id="KW-1133">Transmembrane helix</keyword>
<dbReference type="EC" id="4.2.2.n1" evidence="2"/>
<dbReference type="Pfam" id="PF03562">
    <property type="entry name" value="MltA"/>
    <property type="match status" value="1"/>
</dbReference>
<evidence type="ECO:0000256" key="5">
    <source>
        <dbReference type="ARBA" id="ARBA00030918"/>
    </source>
</evidence>
<keyword evidence="4" id="KW-0961">Cell wall biogenesis/degradation</keyword>
<dbReference type="GO" id="GO:0009254">
    <property type="term" value="P:peptidoglycan turnover"/>
    <property type="evidence" value="ECO:0007669"/>
    <property type="project" value="InterPro"/>
</dbReference>